<evidence type="ECO:0000313" key="3">
    <source>
        <dbReference type="EMBL" id="UPU36266.1"/>
    </source>
</evidence>
<evidence type="ECO:0000313" key="2">
    <source>
        <dbReference type="EMBL" id="GFO62116.1"/>
    </source>
</evidence>
<dbReference type="EMBL" id="BLXY01000001">
    <property type="protein sequence ID" value="GFO62116.1"/>
    <property type="molecule type" value="Genomic_DNA"/>
</dbReference>
<evidence type="ECO:0000256" key="1">
    <source>
        <dbReference type="SAM" id="MobiDB-lite"/>
    </source>
</evidence>
<dbReference type="RefSeq" id="WP_183343869.1">
    <property type="nucleotide sequence ID" value="NZ_BLXY01000001.1"/>
</dbReference>
<reference evidence="3" key="3">
    <citation type="submission" date="2022-04" db="EMBL/GenBank/DDBJ databases">
        <authorList>
            <person name="Liu G."/>
        </authorList>
    </citation>
    <scope>NUCLEOTIDE SEQUENCE</scope>
    <source>
        <strain evidence="3">RG22</strain>
    </source>
</reference>
<dbReference type="Proteomes" id="UP000831485">
    <property type="component" value="Chromosome"/>
</dbReference>
<dbReference type="EMBL" id="CP096574">
    <property type="protein sequence ID" value="UPU36266.1"/>
    <property type="molecule type" value="Genomic_DNA"/>
</dbReference>
<name>A0A6V8MPY6_9BACT</name>
<accession>A0A6V8MPY6</accession>
<gene>
    <name evidence="2" type="ORF">GMPD_00350</name>
    <name evidence="3" type="ORF">M1B72_00770</name>
</gene>
<keyword evidence="5" id="KW-1185">Reference proteome</keyword>
<dbReference type="AlphaFoldDB" id="A0A6V8MPY6"/>
<feature type="compositionally biased region" description="Acidic residues" evidence="1">
    <location>
        <begin position="96"/>
        <end position="105"/>
    </location>
</feature>
<dbReference type="Proteomes" id="UP000568888">
    <property type="component" value="Unassembled WGS sequence"/>
</dbReference>
<evidence type="ECO:0000313" key="5">
    <source>
        <dbReference type="Proteomes" id="UP000831485"/>
    </source>
</evidence>
<feature type="compositionally biased region" description="Basic and acidic residues" evidence="1">
    <location>
        <begin position="79"/>
        <end position="88"/>
    </location>
</feature>
<proteinExistence type="predicted"/>
<reference evidence="4" key="1">
    <citation type="submission" date="2020-06" db="EMBL/GenBank/DDBJ databases">
        <title>Draft genomic sequecing of Geomonas sp. Red736.</title>
        <authorList>
            <person name="Itoh H."/>
            <person name="Xu Z.X."/>
            <person name="Ushijima N."/>
            <person name="Masuda Y."/>
            <person name="Shiratori Y."/>
            <person name="Senoo K."/>
        </authorList>
    </citation>
    <scope>NUCLEOTIDE SEQUENCE [LARGE SCALE GENOMIC DNA]</scope>
    <source>
        <strain evidence="4">Red736</strain>
    </source>
</reference>
<feature type="region of interest" description="Disordered" evidence="1">
    <location>
        <begin position="79"/>
        <end position="123"/>
    </location>
</feature>
<evidence type="ECO:0000313" key="4">
    <source>
        <dbReference type="Proteomes" id="UP000568888"/>
    </source>
</evidence>
<protein>
    <submittedName>
        <fullName evidence="2">Uncharacterized protein</fullName>
    </submittedName>
</protein>
<sequence length="162" mass="18451">MEGIKAPVSGGTGVRDERYDEYLLWIGNRTAEDFVGYIKNVRGVIKLSHSGILKDAGISESLARTNPGIKQHLEAMEKDLVKRGHIPDPAKQNASDEQDSPDTTENDYKPTKPPRSARDKRRIEELEQEVARLKLERNDAREALDRYGMLEKYMAETMRLPR</sequence>
<reference evidence="2" key="2">
    <citation type="journal article" date="2021" name="Int. J. Syst. Evol. Microbiol.">
        <title>Geomonas silvestris sp. nov., Geomonas paludis sp. nov. and Geomonas limicola sp. nov., isolated from terrestrial environments, and emended description of the genus Geomonas.</title>
        <authorList>
            <person name="Itoh H."/>
            <person name="Xu Z."/>
            <person name="Masuda Y."/>
            <person name="Ushijima N."/>
            <person name="Hayakawa C."/>
            <person name="Shiratori Y."/>
            <person name="Senoo K."/>
        </authorList>
    </citation>
    <scope>NUCLEOTIDE SEQUENCE</scope>
    <source>
        <strain evidence="2">Red736</strain>
    </source>
</reference>
<organism evidence="2 4">
    <name type="scientific">Geomonas paludis</name>
    <dbReference type="NCBI Taxonomy" id="2740185"/>
    <lineage>
        <taxon>Bacteria</taxon>
        <taxon>Pseudomonadati</taxon>
        <taxon>Thermodesulfobacteriota</taxon>
        <taxon>Desulfuromonadia</taxon>
        <taxon>Geobacterales</taxon>
        <taxon>Geobacteraceae</taxon>
        <taxon>Geomonas</taxon>
    </lineage>
</organism>